<dbReference type="EMBL" id="JACHKT010000038">
    <property type="protein sequence ID" value="MBB6005210.1"/>
    <property type="molecule type" value="Genomic_DNA"/>
</dbReference>
<protein>
    <submittedName>
        <fullName evidence="1">Uncharacterized protein YtpQ (UPF0354 family)</fullName>
    </submittedName>
</protein>
<proteinExistence type="predicted"/>
<gene>
    <name evidence="1" type="ORF">HNP25_003882</name>
</gene>
<evidence type="ECO:0000313" key="2">
    <source>
        <dbReference type="Proteomes" id="UP000524404"/>
    </source>
</evidence>
<dbReference type="Proteomes" id="UP000524404">
    <property type="component" value="Unassembled WGS sequence"/>
</dbReference>
<comment type="caution">
    <text evidence="1">The sequence shown here is derived from an EMBL/GenBank/DDBJ whole genome shotgun (WGS) entry which is preliminary data.</text>
</comment>
<name>A0A841EY13_9BACT</name>
<evidence type="ECO:0000313" key="1">
    <source>
        <dbReference type="EMBL" id="MBB6005210.1"/>
    </source>
</evidence>
<dbReference type="InterPro" id="IPR010838">
    <property type="entry name" value="DUF1444"/>
</dbReference>
<keyword evidence="2" id="KW-1185">Reference proteome</keyword>
<sequence>MRLFNKLFGKKESIPTEQSIDTPISEVQKDRESYLNVGQSIFPMIKSIDDPRILMVSKSNPLITETLSEGIVTCYALDTGDNYEMLSQSHLLNFGLTIEDIQQAAMRNLIKKVNENCQIGVIDLSEQNPEIKPFYQIEMDADFNPSMMLLDQFWETTAKDILKSDTIAVSIPAKNLLFFSDMKLMESFRTMRPIAKQMYEASISDGIALTNNTYIRKNGKWVLFLDTPEQMEELW</sequence>
<accession>A0A841EY13</accession>
<reference evidence="1 2" key="1">
    <citation type="submission" date="2020-08" db="EMBL/GenBank/DDBJ databases">
        <title>Functional genomics of gut bacteria from endangered species of beetles.</title>
        <authorList>
            <person name="Carlos-Shanley C."/>
        </authorList>
    </citation>
    <scope>NUCLEOTIDE SEQUENCE [LARGE SCALE GENOMIC DNA]</scope>
    <source>
        <strain evidence="1 2">S00070</strain>
    </source>
</reference>
<dbReference type="AlphaFoldDB" id="A0A841EY13"/>
<organism evidence="1 2">
    <name type="scientific">Arcicella rosea</name>
    <dbReference type="NCBI Taxonomy" id="502909"/>
    <lineage>
        <taxon>Bacteria</taxon>
        <taxon>Pseudomonadati</taxon>
        <taxon>Bacteroidota</taxon>
        <taxon>Cytophagia</taxon>
        <taxon>Cytophagales</taxon>
        <taxon>Flectobacillaceae</taxon>
        <taxon>Arcicella</taxon>
    </lineage>
</organism>
<dbReference type="Pfam" id="PF07285">
    <property type="entry name" value="DUF1444"/>
    <property type="match status" value="1"/>
</dbReference>
<dbReference type="RefSeq" id="WP_184136826.1">
    <property type="nucleotide sequence ID" value="NZ_JACHKT010000038.1"/>
</dbReference>